<protein>
    <submittedName>
        <fullName evidence="2">Uncharacterized protein</fullName>
    </submittedName>
</protein>
<dbReference type="GeneID" id="30070961"/>
<dbReference type="Proteomes" id="UP000009096">
    <property type="component" value="Chromosome 10"/>
</dbReference>
<dbReference type="EMBL" id="DS022265">
    <property type="protein sequence ID" value="EWG55660.1"/>
    <property type="molecule type" value="Genomic_DNA"/>
</dbReference>
<reference evidence="2 3" key="1">
    <citation type="journal article" date="2010" name="Nature">
        <title>Comparative genomics reveals mobile pathogenicity chromosomes in Fusarium.</title>
        <authorList>
            <person name="Ma L.J."/>
            <person name="van der Does H.C."/>
            <person name="Borkovich K.A."/>
            <person name="Coleman J.J."/>
            <person name="Daboussi M.J."/>
            <person name="Di Pietro A."/>
            <person name="Dufresne M."/>
            <person name="Freitag M."/>
            <person name="Grabherr M."/>
            <person name="Henrissat B."/>
            <person name="Houterman P.M."/>
            <person name="Kang S."/>
            <person name="Shim W.B."/>
            <person name="Woloshuk C."/>
            <person name="Xie X."/>
            <person name="Xu J.R."/>
            <person name="Antoniw J."/>
            <person name="Baker S.E."/>
            <person name="Bluhm B.H."/>
            <person name="Breakspear A."/>
            <person name="Brown D.W."/>
            <person name="Butchko R.A."/>
            <person name="Chapman S."/>
            <person name="Coulson R."/>
            <person name="Coutinho P.M."/>
            <person name="Danchin E.G."/>
            <person name="Diener A."/>
            <person name="Gale L.R."/>
            <person name="Gardiner D.M."/>
            <person name="Goff S."/>
            <person name="Hammond-Kosack K.E."/>
            <person name="Hilburn K."/>
            <person name="Hua-Van A."/>
            <person name="Jonkers W."/>
            <person name="Kazan K."/>
            <person name="Kodira C.D."/>
            <person name="Koehrsen M."/>
            <person name="Kumar L."/>
            <person name="Lee Y.H."/>
            <person name="Li L."/>
            <person name="Manners J.M."/>
            <person name="Miranda-Saavedra D."/>
            <person name="Mukherjee M."/>
            <person name="Park G."/>
            <person name="Park J."/>
            <person name="Park S.Y."/>
            <person name="Proctor R.H."/>
            <person name="Regev A."/>
            <person name="Ruiz-Roldan M.C."/>
            <person name="Sain D."/>
            <person name="Sakthikumar S."/>
            <person name="Sykes S."/>
            <person name="Schwartz D.C."/>
            <person name="Turgeon B.G."/>
            <person name="Wapinski I."/>
            <person name="Yoder O."/>
            <person name="Young S."/>
            <person name="Zeng Q."/>
            <person name="Zhou S."/>
            <person name="Galagan J."/>
            <person name="Cuomo C.A."/>
            <person name="Kistler H.C."/>
            <person name="Rep M."/>
        </authorList>
    </citation>
    <scope>NUCLEOTIDE SEQUENCE [LARGE SCALE GENOMIC DNA]</scope>
    <source>
        <strain evidence="3">M3125 / FGSC 7600</strain>
    </source>
</reference>
<dbReference type="RefSeq" id="XP_018761851.1">
    <property type="nucleotide sequence ID" value="XM_018902991.1"/>
</dbReference>
<dbReference type="VEuPathDB" id="FungiDB:FVEG_13631"/>
<feature type="region of interest" description="Disordered" evidence="1">
    <location>
        <begin position="1"/>
        <end position="105"/>
    </location>
</feature>
<feature type="compositionally biased region" description="Low complexity" evidence="1">
    <location>
        <begin position="38"/>
        <end position="56"/>
    </location>
</feature>
<feature type="compositionally biased region" description="Polar residues" evidence="1">
    <location>
        <begin position="88"/>
        <end position="105"/>
    </location>
</feature>
<sequence length="105" mass="11932">MTDNLKRKRSPTGLGGNFKHLKKTDSDKRSRSELIEINSDNSQSDNDSLSDAFSDLSSDDSEYSDNEAQMTDDERHLPRPQKRRTNRELQVTGSNNINVSTDELE</sequence>
<evidence type="ECO:0000313" key="2">
    <source>
        <dbReference type="EMBL" id="EWG55660.1"/>
    </source>
</evidence>
<feature type="compositionally biased region" description="Basic residues" evidence="1">
    <location>
        <begin position="1"/>
        <end position="10"/>
    </location>
</feature>
<dbReference type="AlphaFoldDB" id="W7N6F0"/>
<feature type="compositionally biased region" description="Basic and acidic residues" evidence="1">
    <location>
        <begin position="23"/>
        <end position="34"/>
    </location>
</feature>
<dbReference type="HOGENOM" id="CLU_2236809_0_0_1"/>
<accession>W7N6F0</accession>
<name>W7N6F0_GIBM7</name>
<dbReference type="EMBL" id="CM000587">
    <property type="protein sequence ID" value="EWG55660.1"/>
    <property type="molecule type" value="Genomic_DNA"/>
</dbReference>
<keyword evidence="3" id="KW-1185">Reference proteome</keyword>
<dbReference type="KEGG" id="fvr:FVEG_13631"/>
<gene>
    <name evidence="2" type="ORF">FVEG_13631</name>
</gene>
<organism evidence="2 3">
    <name type="scientific">Gibberella moniliformis (strain M3125 / FGSC 7600)</name>
    <name type="common">Maize ear and stalk rot fungus</name>
    <name type="synonym">Fusarium verticillioides</name>
    <dbReference type="NCBI Taxonomy" id="334819"/>
    <lineage>
        <taxon>Eukaryota</taxon>
        <taxon>Fungi</taxon>
        <taxon>Dikarya</taxon>
        <taxon>Ascomycota</taxon>
        <taxon>Pezizomycotina</taxon>
        <taxon>Sordariomycetes</taxon>
        <taxon>Hypocreomycetidae</taxon>
        <taxon>Hypocreales</taxon>
        <taxon>Nectriaceae</taxon>
        <taxon>Fusarium</taxon>
        <taxon>Fusarium fujikuroi species complex</taxon>
    </lineage>
</organism>
<evidence type="ECO:0000313" key="3">
    <source>
        <dbReference type="Proteomes" id="UP000009096"/>
    </source>
</evidence>
<proteinExistence type="predicted"/>
<evidence type="ECO:0000256" key="1">
    <source>
        <dbReference type="SAM" id="MobiDB-lite"/>
    </source>
</evidence>